<gene>
    <name evidence="1" type="ORF">HDE69_003006</name>
</gene>
<evidence type="ECO:0000313" key="1">
    <source>
        <dbReference type="EMBL" id="MBB5621943.1"/>
    </source>
</evidence>
<sequence length="135" mass="15500">MMHKTTSALMTKVSRWMLVVLMLISVFIISGRSGRSPITISKVTTSKLAGQHTRAIRSNVVFYRSFIQKIRTINFQRIFLSCSNSLLLFLKDRLIQIQINTNLIVLLHILPIGCFLVRRVINYTPEQAEPFLYSA</sequence>
<dbReference type="AlphaFoldDB" id="A0A7W8YUP5"/>
<accession>A0A7W8YUP5</accession>
<dbReference type="EMBL" id="JACHCF010000006">
    <property type="protein sequence ID" value="MBB5621943.1"/>
    <property type="molecule type" value="Genomic_DNA"/>
</dbReference>
<evidence type="ECO:0000313" key="2">
    <source>
        <dbReference type="Proteomes" id="UP000537718"/>
    </source>
</evidence>
<comment type="caution">
    <text evidence="1">The sequence shown here is derived from an EMBL/GenBank/DDBJ whole genome shotgun (WGS) entry which is preliminary data.</text>
</comment>
<dbReference type="Proteomes" id="UP000537718">
    <property type="component" value="Unassembled WGS sequence"/>
</dbReference>
<dbReference type="RefSeq" id="WP_183867872.1">
    <property type="nucleotide sequence ID" value="NZ_JACHCF010000006.1"/>
</dbReference>
<proteinExistence type="predicted"/>
<protein>
    <submittedName>
        <fullName evidence="1">Uncharacterized protein</fullName>
    </submittedName>
</protein>
<reference evidence="1 2" key="1">
    <citation type="submission" date="2020-08" db="EMBL/GenBank/DDBJ databases">
        <title>Genomic Encyclopedia of Type Strains, Phase IV (KMG-V): Genome sequencing to study the core and pangenomes of soil and plant-associated prokaryotes.</title>
        <authorList>
            <person name="Whitman W."/>
        </authorList>
    </citation>
    <scope>NUCLEOTIDE SEQUENCE [LARGE SCALE GENOMIC DNA]</scope>
    <source>
        <strain evidence="1 2">MP7CTX6</strain>
    </source>
</reference>
<name>A0A7W8YUP5_9SPHI</name>
<organism evidence="1 2">
    <name type="scientific">Pedobacter cryoconitis</name>
    <dbReference type="NCBI Taxonomy" id="188932"/>
    <lineage>
        <taxon>Bacteria</taxon>
        <taxon>Pseudomonadati</taxon>
        <taxon>Bacteroidota</taxon>
        <taxon>Sphingobacteriia</taxon>
        <taxon>Sphingobacteriales</taxon>
        <taxon>Sphingobacteriaceae</taxon>
        <taxon>Pedobacter</taxon>
    </lineage>
</organism>